<reference evidence="2" key="1">
    <citation type="journal article" date="2021" name="Nat. Commun.">
        <title>Genetic determinants of endophytism in the Arabidopsis root mycobiome.</title>
        <authorList>
            <person name="Mesny F."/>
            <person name="Miyauchi S."/>
            <person name="Thiergart T."/>
            <person name="Pickel B."/>
            <person name="Atanasova L."/>
            <person name="Karlsson M."/>
            <person name="Huettel B."/>
            <person name="Barry K.W."/>
            <person name="Haridas S."/>
            <person name="Chen C."/>
            <person name="Bauer D."/>
            <person name="Andreopoulos W."/>
            <person name="Pangilinan J."/>
            <person name="LaButti K."/>
            <person name="Riley R."/>
            <person name="Lipzen A."/>
            <person name="Clum A."/>
            <person name="Drula E."/>
            <person name="Henrissat B."/>
            <person name="Kohler A."/>
            <person name="Grigoriev I.V."/>
            <person name="Martin F.M."/>
            <person name="Hacquard S."/>
        </authorList>
    </citation>
    <scope>NUCLEOTIDE SEQUENCE</scope>
    <source>
        <strain evidence="2">MPI-CAGE-CH-0230</strain>
    </source>
</reference>
<dbReference type="EMBL" id="JAGTJQ010000011">
    <property type="protein sequence ID" value="KAH7018469.1"/>
    <property type="molecule type" value="Genomic_DNA"/>
</dbReference>
<evidence type="ECO:0008006" key="4">
    <source>
        <dbReference type="Google" id="ProtNLM"/>
    </source>
</evidence>
<dbReference type="OrthoDB" id="3800738at2759"/>
<sequence length="319" mass="36485">MGNVTSTSRIGTSTAESIEKNQRRPEEFDACHRVLRTPELLEQILLALSQRDILVTAQRVCLAWLSQISTSPSIRRYLFLVPDHTRSRNEAQDRVHSRLLLDYFPELIIHELPGTKEAMAASPRLRALDPALEIHFANRINDPDASWQAMHVAQPPVMRIALFDLLRHGPVNRPRAMSARFLEFQDYPWGMRMEDLYFAAMLRLRPDMVTMAGQEEDPDGPVHHPQQPQPRAKGCSLSCVPEHILFMFLHFQSADDHDWHSGRDDMSDEVMRIARGVDAVFMFDVGDVAGTHFDLALGGRPGRQERLIAQAITYPMYRR</sequence>
<evidence type="ECO:0000313" key="2">
    <source>
        <dbReference type="EMBL" id="KAH7018469.1"/>
    </source>
</evidence>
<evidence type="ECO:0000256" key="1">
    <source>
        <dbReference type="SAM" id="MobiDB-lite"/>
    </source>
</evidence>
<accession>A0A9P8XWV8</accession>
<dbReference type="RefSeq" id="XP_046006736.1">
    <property type="nucleotide sequence ID" value="XM_046161265.1"/>
</dbReference>
<feature type="region of interest" description="Disordered" evidence="1">
    <location>
        <begin position="212"/>
        <end position="234"/>
    </location>
</feature>
<dbReference type="GeneID" id="70190811"/>
<organism evidence="2 3">
    <name type="scientific">Microdochium trichocladiopsis</name>
    <dbReference type="NCBI Taxonomy" id="1682393"/>
    <lineage>
        <taxon>Eukaryota</taxon>
        <taxon>Fungi</taxon>
        <taxon>Dikarya</taxon>
        <taxon>Ascomycota</taxon>
        <taxon>Pezizomycotina</taxon>
        <taxon>Sordariomycetes</taxon>
        <taxon>Xylariomycetidae</taxon>
        <taxon>Xylariales</taxon>
        <taxon>Microdochiaceae</taxon>
        <taxon>Microdochium</taxon>
    </lineage>
</organism>
<name>A0A9P8XWV8_9PEZI</name>
<gene>
    <name evidence="2" type="ORF">B0I36DRAFT_388671</name>
</gene>
<dbReference type="Proteomes" id="UP000756346">
    <property type="component" value="Unassembled WGS sequence"/>
</dbReference>
<evidence type="ECO:0000313" key="3">
    <source>
        <dbReference type="Proteomes" id="UP000756346"/>
    </source>
</evidence>
<feature type="region of interest" description="Disordered" evidence="1">
    <location>
        <begin position="1"/>
        <end position="24"/>
    </location>
</feature>
<comment type="caution">
    <text evidence="2">The sequence shown here is derived from an EMBL/GenBank/DDBJ whole genome shotgun (WGS) entry which is preliminary data.</text>
</comment>
<feature type="compositionally biased region" description="Polar residues" evidence="1">
    <location>
        <begin position="1"/>
        <end position="16"/>
    </location>
</feature>
<dbReference type="AlphaFoldDB" id="A0A9P8XWV8"/>
<proteinExistence type="predicted"/>
<keyword evidence="3" id="KW-1185">Reference proteome</keyword>
<protein>
    <recommendedName>
        <fullName evidence="4">F-box domain-containing protein</fullName>
    </recommendedName>
</protein>